<feature type="compositionally biased region" description="Low complexity" evidence="2">
    <location>
        <begin position="767"/>
        <end position="786"/>
    </location>
</feature>
<reference evidence="3" key="1">
    <citation type="submission" date="2022-12" db="EMBL/GenBank/DDBJ databases">
        <authorList>
            <person name="Webb A."/>
        </authorList>
    </citation>
    <scope>NUCLEOTIDE SEQUENCE</scope>
    <source>
        <strain evidence="3">Hp1</strain>
    </source>
</reference>
<dbReference type="GO" id="GO:0006361">
    <property type="term" value="P:transcription initiation at RNA polymerase I promoter"/>
    <property type="evidence" value="ECO:0007669"/>
    <property type="project" value="InterPro"/>
</dbReference>
<dbReference type="InterPro" id="IPR007991">
    <property type="entry name" value="RNA_pol_I_trans_ini_fac_RRN3"/>
</dbReference>
<dbReference type="GO" id="GO:0001181">
    <property type="term" value="F:RNA polymerase I general transcription initiation factor activity"/>
    <property type="evidence" value="ECO:0007669"/>
    <property type="project" value="InterPro"/>
</dbReference>
<dbReference type="EMBL" id="CANTFL010001456">
    <property type="protein sequence ID" value="CAI5741963.1"/>
    <property type="molecule type" value="Genomic_DNA"/>
</dbReference>
<dbReference type="AlphaFoldDB" id="A0AAV0V145"/>
<evidence type="ECO:0000313" key="3">
    <source>
        <dbReference type="EMBL" id="CAI5741963.1"/>
    </source>
</evidence>
<keyword evidence="4" id="KW-1185">Reference proteome</keyword>
<comment type="similarity">
    <text evidence="1">Belongs to the RRN3 family.</text>
</comment>
<dbReference type="GO" id="GO:0001042">
    <property type="term" value="F:RNA polymerase I core binding"/>
    <property type="evidence" value="ECO:0007669"/>
    <property type="project" value="TreeGrafter"/>
</dbReference>
<dbReference type="PANTHER" id="PTHR12790:SF0">
    <property type="entry name" value="RNA POLYMERASE I-SPECIFIC TRANSCRIPTION INITIATION FACTOR RRN3-RELATED"/>
    <property type="match status" value="1"/>
</dbReference>
<dbReference type="GO" id="GO:0005634">
    <property type="term" value="C:nucleus"/>
    <property type="evidence" value="ECO:0007669"/>
    <property type="project" value="TreeGrafter"/>
</dbReference>
<feature type="region of interest" description="Disordered" evidence="2">
    <location>
        <begin position="748"/>
        <end position="787"/>
    </location>
</feature>
<accession>A0AAV0V145</accession>
<comment type="caution">
    <text evidence="3">The sequence shown here is derived from an EMBL/GenBank/DDBJ whole genome shotgun (WGS) entry which is preliminary data.</text>
</comment>
<evidence type="ECO:0000256" key="1">
    <source>
        <dbReference type="ARBA" id="ARBA00010098"/>
    </source>
</evidence>
<feature type="region of interest" description="Disordered" evidence="2">
    <location>
        <begin position="1"/>
        <end position="23"/>
    </location>
</feature>
<sequence>MAGSEADRSAAVLRPTAAAAPPTEEEVASMHRFIDNALDLLVKGNDKSYQFLIQQLTIVPAPVTTRRKIFRALPRCISTMAREPRAYRVLLDVLFKFDLLGSGDVHEVEDYTSFIVHLVSSNTVYVVPTLHMLVRNMRRPQGKELPPELQALAQQEQREKRAAKIVAAAGDGGGSTAANASVRVTTTPVIVTAPESKCLSLEERIQARFETAHHLLERVLKLVPTATNVLFPVLCEHFPHKRLDAPTQVAYLRNMLRVTEYVSGLRERVLGLVIDQLVAIDVEIKLDDSEEDVFTMDDFLDDDMLPPDDASRQVDEMADKLDQMMLIMFEHIEQSAASVAPTLASSEATAVTDAISGEQDVDVRQAALVFKHLLKVFEHSILSTHRSKYPQFLVFYVCRMDPQFQDVFISQLLASSLDPQTPPITRQSCGAYLASFLARAKYISVAYLQKALYHLCKWLHDQMDIYDAKHQEEQEEQEGGNEANGSAAEEAKRLLKESDEMGIAGQHVFQESIYVSSLQTVCYMMCFRGLEIAASEGSAGYEFLRSLGWERLIVTSSGYCPLAYCQQTVATEFLNLVEAFDLVSEECLARVDQTIGAVSASSSQTTKSMERLKKPTSAGSAPACIVLGQRQPLETFFPFDPYLLRRSFRYVGPLYLYWKHADPTSSENCELLESVKATVRQLQQDAEEEDDVSEAEEDLIDEGMSIAGSAPNPLDVSEASYCADSYMGSLSRSHNMSVGSSIDDEGFVDEDLAPTKRPLPSRTLFDPSPALSASSPPSRLPPLGSADAFTLCGFDHDDEDSGF</sequence>
<dbReference type="PANTHER" id="PTHR12790">
    <property type="entry name" value="TRANSCRIPTION INITIATION FACTOR IA RRN3"/>
    <property type="match status" value="1"/>
</dbReference>
<proteinExistence type="inferred from homology"/>
<organism evidence="3 4">
    <name type="scientific">Hyaloperonospora brassicae</name>
    <name type="common">Brassica downy mildew</name>
    <name type="synonym">Peronospora brassicae</name>
    <dbReference type="NCBI Taxonomy" id="162125"/>
    <lineage>
        <taxon>Eukaryota</taxon>
        <taxon>Sar</taxon>
        <taxon>Stramenopiles</taxon>
        <taxon>Oomycota</taxon>
        <taxon>Peronosporomycetes</taxon>
        <taxon>Peronosporales</taxon>
        <taxon>Peronosporaceae</taxon>
        <taxon>Hyaloperonospora</taxon>
    </lineage>
</organism>
<feature type="compositionally biased region" description="Low complexity" evidence="2">
    <location>
        <begin position="9"/>
        <end position="22"/>
    </location>
</feature>
<gene>
    <name evidence="3" type="ORF">HBR001_LOCUS8744</name>
</gene>
<protein>
    <recommendedName>
        <fullName evidence="5">RNA polymerase I-specific transcription initiation factor RRN3</fullName>
    </recommendedName>
</protein>
<evidence type="ECO:0000313" key="4">
    <source>
        <dbReference type="Proteomes" id="UP001162031"/>
    </source>
</evidence>
<name>A0AAV0V145_HYABA</name>
<feature type="region of interest" description="Disordered" evidence="2">
    <location>
        <begin position="471"/>
        <end position="490"/>
    </location>
</feature>
<dbReference type="Proteomes" id="UP001162031">
    <property type="component" value="Unassembled WGS sequence"/>
</dbReference>
<evidence type="ECO:0000256" key="2">
    <source>
        <dbReference type="SAM" id="MobiDB-lite"/>
    </source>
</evidence>
<dbReference type="Pfam" id="PF05327">
    <property type="entry name" value="RRN3"/>
    <property type="match status" value="2"/>
</dbReference>
<evidence type="ECO:0008006" key="5">
    <source>
        <dbReference type="Google" id="ProtNLM"/>
    </source>
</evidence>